<evidence type="ECO:0000313" key="2">
    <source>
        <dbReference type="Proteomes" id="UP000027120"/>
    </source>
</evidence>
<evidence type="ECO:0000313" key="1">
    <source>
        <dbReference type="EMBL" id="KDO80100.1"/>
    </source>
</evidence>
<protein>
    <submittedName>
        <fullName evidence="1">Uncharacterized protein</fullName>
    </submittedName>
</protein>
<dbReference type="EMBL" id="KK784877">
    <property type="protein sequence ID" value="KDO80100.1"/>
    <property type="molecule type" value="Genomic_DNA"/>
</dbReference>
<keyword evidence="2" id="KW-1185">Reference proteome</keyword>
<dbReference type="AlphaFoldDB" id="A0A067GN46"/>
<name>A0A067GN46_CITSI</name>
<proteinExistence type="predicted"/>
<accession>A0A067GN46</accession>
<sequence>MPCIVHVGQYSLLKWFVLVKFMRKSFAKNLLFYFGGGCRWLGMHDGADGWVCMMVPMKRMGRETEK</sequence>
<gene>
    <name evidence="1" type="ORF">CISIN_1g035368mg</name>
</gene>
<reference evidence="1 2" key="1">
    <citation type="submission" date="2014-04" db="EMBL/GenBank/DDBJ databases">
        <authorList>
            <consortium name="International Citrus Genome Consortium"/>
            <person name="Gmitter F."/>
            <person name="Chen C."/>
            <person name="Farmerie W."/>
            <person name="Harkins T."/>
            <person name="Desany B."/>
            <person name="Mohiuddin M."/>
            <person name="Kodira C."/>
            <person name="Borodovsky M."/>
            <person name="Lomsadze A."/>
            <person name="Burns P."/>
            <person name="Jenkins J."/>
            <person name="Prochnik S."/>
            <person name="Shu S."/>
            <person name="Chapman J."/>
            <person name="Pitluck S."/>
            <person name="Schmutz J."/>
            <person name="Rokhsar D."/>
        </authorList>
    </citation>
    <scope>NUCLEOTIDE SEQUENCE</scope>
</reference>
<dbReference type="Proteomes" id="UP000027120">
    <property type="component" value="Unassembled WGS sequence"/>
</dbReference>
<organism evidence="1 2">
    <name type="scientific">Citrus sinensis</name>
    <name type="common">Sweet orange</name>
    <name type="synonym">Citrus aurantium var. sinensis</name>
    <dbReference type="NCBI Taxonomy" id="2711"/>
    <lineage>
        <taxon>Eukaryota</taxon>
        <taxon>Viridiplantae</taxon>
        <taxon>Streptophyta</taxon>
        <taxon>Embryophyta</taxon>
        <taxon>Tracheophyta</taxon>
        <taxon>Spermatophyta</taxon>
        <taxon>Magnoliopsida</taxon>
        <taxon>eudicotyledons</taxon>
        <taxon>Gunneridae</taxon>
        <taxon>Pentapetalae</taxon>
        <taxon>rosids</taxon>
        <taxon>malvids</taxon>
        <taxon>Sapindales</taxon>
        <taxon>Rutaceae</taxon>
        <taxon>Aurantioideae</taxon>
        <taxon>Citrus</taxon>
    </lineage>
</organism>